<keyword evidence="4" id="KW-0560">Oxidoreductase</keyword>
<comment type="caution">
    <text evidence="6">The sequence shown here is derived from an EMBL/GenBank/DDBJ whole genome shotgun (WGS) entry which is preliminary data.</text>
</comment>
<comment type="similarity">
    <text evidence="1">Belongs to the cysteine dioxygenase family.</text>
</comment>
<accession>A0ABW9AWT3</accession>
<evidence type="ECO:0000256" key="1">
    <source>
        <dbReference type="ARBA" id="ARBA00006622"/>
    </source>
</evidence>
<keyword evidence="5" id="KW-0408">Iron</keyword>
<gene>
    <name evidence="6" type="ORF">PQR57_25975</name>
</gene>
<evidence type="ECO:0000256" key="5">
    <source>
        <dbReference type="ARBA" id="ARBA00023004"/>
    </source>
</evidence>
<dbReference type="EMBL" id="JAQQEZ010000020">
    <property type="protein sequence ID" value="MFM0004460.1"/>
    <property type="molecule type" value="Genomic_DNA"/>
</dbReference>
<dbReference type="Proteomes" id="UP001629230">
    <property type="component" value="Unassembled WGS sequence"/>
</dbReference>
<dbReference type="Pfam" id="PF05995">
    <property type="entry name" value="CDO_I"/>
    <property type="match status" value="1"/>
</dbReference>
<keyword evidence="2" id="KW-0479">Metal-binding</keyword>
<keyword evidence="7" id="KW-1185">Reference proteome</keyword>
<dbReference type="InterPro" id="IPR014710">
    <property type="entry name" value="RmlC-like_jellyroll"/>
</dbReference>
<protein>
    <submittedName>
        <fullName evidence="6">Cysteine dioxygenase</fullName>
    </submittedName>
</protein>
<dbReference type="SUPFAM" id="SSF51182">
    <property type="entry name" value="RmlC-like cupins"/>
    <property type="match status" value="1"/>
</dbReference>
<evidence type="ECO:0000256" key="3">
    <source>
        <dbReference type="ARBA" id="ARBA00022964"/>
    </source>
</evidence>
<evidence type="ECO:0000313" key="7">
    <source>
        <dbReference type="Proteomes" id="UP001629230"/>
    </source>
</evidence>
<dbReference type="RefSeq" id="WP_408179300.1">
    <property type="nucleotide sequence ID" value="NZ_JAQQEZ010000020.1"/>
</dbReference>
<dbReference type="PANTHER" id="PTHR12918">
    <property type="entry name" value="CYSTEINE DIOXYGENASE"/>
    <property type="match status" value="1"/>
</dbReference>
<evidence type="ECO:0000256" key="2">
    <source>
        <dbReference type="ARBA" id="ARBA00022723"/>
    </source>
</evidence>
<dbReference type="GO" id="GO:0051213">
    <property type="term" value="F:dioxygenase activity"/>
    <property type="evidence" value="ECO:0007669"/>
    <property type="project" value="UniProtKB-KW"/>
</dbReference>
<keyword evidence="3 6" id="KW-0223">Dioxygenase</keyword>
<dbReference type="InterPro" id="IPR011051">
    <property type="entry name" value="RmlC_Cupin_sf"/>
</dbReference>
<dbReference type="Gene3D" id="2.60.120.10">
    <property type="entry name" value="Jelly Rolls"/>
    <property type="match status" value="1"/>
</dbReference>
<proteinExistence type="inferred from homology"/>
<dbReference type="CDD" id="cd10548">
    <property type="entry name" value="cupin_CDO"/>
    <property type="match status" value="1"/>
</dbReference>
<dbReference type="PANTHER" id="PTHR12918:SF1">
    <property type="entry name" value="CYSTEINE DIOXYGENASE TYPE 1"/>
    <property type="match status" value="1"/>
</dbReference>
<sequence>MTQALRPDRLRAFAGRIASLVDEAAPEAHLLETGGAALRELIAHDDWLPDAFAQPDPERYQQYLLYADARQRFSIVSFVWGPGQATPVHDHTVWGLIGVLRGAEIAQGYRIAADGALKENGAAKRLDAGAVDAVSPRIGDIHRVSNPFSDRTSISIHVYGANIGAVKRSVYPDGAARKPFVSGYANDVLPNIWNVAKESPIS</sequence>
<dbReference type="InterPro" id="IPR010300">
    <property type="entry name" value="CDO_1"/>
</dbReference>
<reference evidence="6 7" key="1">
    <citation type="journal article" date="2024" name="Chem. Sci.">
        <title>Discovery of megapolipeptins by genome mining of a Burkholderiales bacteria collection.</title>
        <authorList>
            <person name="Paulo B.S."/>
            <person name="Recchia M.J.J."/>
            <person name="Lee S."/>
            <person name="Fergusson C.H."/>
            <person name="Romanowski S.B."/>
            <person name="Hernandez A."/>
            <person name="Krull N."/>
            <person name="Liu D.Y."/>
            <person name="Cavanagh H."/>
            <person name="Bos A."/>
            <person name="Gray C.A."/>
            <person name="Murphy B.T."/>
            <person name="Linington R.G."/>
            <person name="Eustaquio A.S."/>
        </authorList>
    </citation>
    <scope>NUCLEOTIDE SEQUENCE [LARGE SCALE GENOMIC DNA]</scope>
    <source>
        <strain evidence="6 7">RL17-350-BIC-A</strain>
    </source>
</reference>
<evidence type="ECO:0000256" key="4">
    <source>
        <dbReference type="ARBA" id="ARBA00023002"/>
    </source>
</evidence>
<evidence type="ECO:0000313" key="6">
    <source>
        <dbReference type="EMBL" id="MFM0004460.1"/>
    </source>
</evidence>
<name>A0ABW9AWT3_9BURK</name>
<organism evidence="6 7">
    <name type="scientific">Paraburkholderia dipogonis</name>
    <dbReference type="NCBI Taxonomy" id="1211383"/>
    <lineage>
        <taxon>Bacteria</taxon>
        <taxon>Pseudomonadati</taxon>
        <taxon>Pseudomonadota</taxon>
        <taxon>Betaproteobacteria</taxon>
        <taxon>Burkholderiales</taxon>
        <taxon>Burkholderiaceae</taxon>
        <taxon>Paraburkholderia</taxon>
    </lineage>
</organism>
<dbReference type="Gene3D" id="1.20.5.440">
    <property type="entry name" value="ATP synthase delta/epsilon subunit, C-terminal domain"/>
    <property type="match status" value="1"/>
</dbReference>